<comment type="caution">
    <text evidence="2">The sequence shown here is derived from an EMBL/GenBank/DDBJ whole genome shotgun (WGS) entry which is preliminary data.</text>
</comment>
<feature type="domain" description="Cobalamin-independent methionine synthase MetE C-terminal/archaeal" evidence="1">
    <location>
        <begin position="133"/>
        <end position="334"/>
    </location>
</feature>
<dbReference type="EMBL" id="BAABIM010000001">
    <property type="protein sequence ID" value="GAA4678687.1"/>
    <property type="molecule type" value="Genomic_DNA"/>
</dbReference>
<evidence type="ECO:0000313" key="3">
    <source>
        <dbReference type="Proteomes" id="UP001500621"/>
    </source>
</evidence>
<sequence length="337" mass="34312">MTLASGVGSMPGDDQHALVEAVRLVLGELGEPPGLPFVPEVPGRGAGAAMTGRALAVVDSLDADLQPAGWRLTGGAGAPGVDHRRARSLLAQDLDALEEAAQGYTGPFKTQVCGPWTLAATVERPRGDRVLADHGARRELAQALAEGVRTHVRDLRRRLPGCDRLVVQLDEPALPAVLAARVPTASGFGRHRTVEPAVASEALGWVLDAVRDEGAEPWVHCCAAGAPLSLLRGAGAHGLAVDLDQLGPADHDTLAEALETGGAVALGVVATAVPGGAAPTAGVLTERVERWLDLTGVDPAGVGGELVLTPACGMAGVSTEFARAVLAALREAAANLG</sequence>
<keyword evidence="3" id="KW-1185">Reference proteome</keyword>
<organism evidence="2 3">
    <name type="scientific">Nocardioides nanhaiensis</name>
    <dbReference type="NCBI Taxonomy" id="1476871"/>
    <lineage>
        <taxon>Bacteria</taxon>
        <taxon>Bacillati</taxon>
        <taxon>Actinomycetota</taxon>
        <taxon>Actinomycetes</taxon>
        <taxon>Propionibacteriales</taxon>
        <taxon>Nocardioidaceae</taxon>
        <taxon>Nocardioides</taxon>
    </lineage>
</organism>
<dbReference type="SUPFAM" id="SSF51726">
    <property type="entry name" value="UROD/MetE-like"/>
    <property type="match status" value="1"/>
</dbReference>
<dbReference type="InterPro" id="IPR038071">
    <property type="entry name" value="UROD/MetE-like_sf"/>
</dbReference>
<gene>
    <name evidence="2" type="ORF">GCM10023226_15010</name>
</gene>
<name>A0ABP8W3A4_9ACTN</name>
<dbReference type="Pfam" id="PF01717">
    <property type="entry name" value="Meth_synt_2"/>
    <property type="match status" value="1"/>
</dbReference>
<dbReference type="Proteomes" id="UP001500621">
    <property type="component" value="Unassembled WGS sequence"/>
</dbReference>
<dbReference type="InterPro" id="IPR002629">
    <property type="entry name" value="Met_Synth_C/arc"/>
</dbReference>
<evidence type="ECO:0000313" key="2">
    <source>
        <dbReference type="EMBL" id="GAA4678687.1"/>
    </source>
</evidence>
<reference evidence="3" key="1">
    <citation type="journal article" date="2019" name="Int. J. Syst. Evol. Microbiol.">
        <title>The Global Catalogue of Microorganisms (GCM) 10K type strain sequencing project: providing services to taxonomists for standard genome sequencing and annotation.</title>
        <authorList>
            <consortium name="The Broad Institute Genomics Platform"/>
            <consortium name="The Broad Institute Genome Sequencing Center for Infectious Disease"/>
            <person name="Wu L."/>
            <person name="Ma J."/>
        </authorList>
    </citation>
    <scope>NUCLEOTIDE SEQUENCE [LARGE SCALE GENOMIC DNA]</scope>
    <source>
        <strain evidence="3">JCM 18127</strain>
    </source>
</reference>
<dbReference type="Gene3D" id="3.20.20.210">
    <property type="match status" value="1"/>
</dbReference>
<protein>
    <submittedName>
        <fullName evidence="2">Methionine synthase</fullName>
    </submittedName>
</protein>
<accession>A0ABP8W3A4</accession>
<proteinExistence type="predicted"/>
<dbReference type="RefSeq" id="WP_345264216.1">
    <property type="nucleotide sequence ID" value="NZ_BAABIM010000001.1"/>
</dbReference>
<evidence type="ECO:0000259" key="1">
    <source>
        <dbReference type="Pfam" id="PF01717"/>
    </source>
</evidence>